<evidence type="ECO:0000313" key="1">
    <source>
        <dbReference type="EMBL" id="OBA27753.1"/>
    </source>
</evidence>
<sequence>MILLVLFESLGVKDLKLLSIWSKNLPSFYRSDLKHWQVLPIEHQRAWYNLDFGNYGPRTDLRHSDTNLPWYGDFNWTVKSKFPVDKDSKYKLLPLLSRKSFEELSKLKGLVNHYEINQERKNYWKNNLQKIDPLSGTVIGVMVALMIYNSLKDYYHNVEEESIPEILD</sequence>
<dbReference type="OrthoDB" id="3970501at2759"/>
<organism evidence="1 2">
    <name type="scientific">Hanseniaspora valbyensis NRRL Y-1626</name>
    <dbReference type="NCBI Taxonomy" id="766949"/>
    <lineage>
        <taxon>Eukaryota</taxon>
        <taxon>Fungi</taxon>
        <taxon>Dikarya</taxon>
        <taxon>Ascomycota</taxon>
        <taxon>Saccharomycotina</taxon>
        <taxon>Saccharomycetes</taxon>
        <taxon>Saccharomycodales</taxon>
        <taxon>Saccharomycodaceae</taxon>
        <taxon>Hanseniaspora</taxon>
    </lineage>
</organism>
<name>A0A1B7TG87_9ASCO</name>
<protein>
    <submittedName>
        <fullName evidence="1">Uncharacterized protein</fullName>
    </submittedName>
</protein>
<proteinExistence type="predicted"/>
<reference evidence="2" key="1">
    <citation type="journal article" date="2016" name="Proc. Natl. Acad. Sci. U.S.A.">
        <title>Comparative genomics of biotechnologically important yeasts.</title>
        <authorList>
            <person name="Riley R."/>
            <person name="Haridas S."/>
            <person name="Wolfe K.H."/>
            <person name="Lopes M.R."/>
            <person name="Hittinger C.T."/>
            <person name="Goeker M."/>
            <person name="Salamov A.A."/>
            <person name="Wisecaver J.H."/>
            <person name="Long T.M."/>
            <person name="Calvey C.H."/>
            <person name="Aerts A.L."/>
            <person name="Barry K.W."/>
            <person name="Choi C."/>
            <person name="Clum A."/>
            <person name="Coughlan A.Y."/>
            <person name="Deshpande S."/>
            <person name="Douglass A.P."/>
            <person name="Hanson S.J."/>
            <person name="Klenk H.-P."/>
            <person name="LaButti K.M."/>
            <person name="Lapidus A."/>
            <person name="Lindquist E.A."/>
            <person name="Lipzen A.M."/>
            <person name="Meier-Kolthoff J.P."/>
            <person name="Ohm R.A."/>
            <person name="Otillar R.P."/>
            <person name="Pangilinan J.L."/>
            <person name="Peng Y."/>
            <person name="Rokas A."/>
            <person name="Rosa C.A."/>
            <person name="Scheuner C."/>
            <person name="Sibirny A.A."/>
            <person name="Slot J.C."/>
            <person name="Stielow J.B."/>
            <person name="Sun H."/>
            <person name="Kurtzman C.P."/>
            <person name="Blackwell M."/>
            <person name="Grigoriev I.V."/>
            <person name="Jeffries T.W."/>
        </authorList>
    </citation>
    <scope>NUCLEOTIDE SEQUENCE [LARGE SCALE GENOMIC DNA]</scope>
    <source>
        <strain evidence="2">NRRL Y-1626</strain>
    </source>
</reference>
<dbReference type="EMBL" id="LXPE01000007">
    <property type="protein sequence ID" value="OBA27753.1"/>
    <property type="molecule type" value="Genomic_DNA"/>
</dbReference>
<dbReference type="Proteomes" id="UP000092321">
    <property type="component" value="Unassembled WGS sequence"/>
</dbReference>
<dbReference type="AlphaFoldDB" id="A0A1B7TG87"/>
<keyword evidence="2" id="KW-1185">Reference proteome</keyword>
<gene>
    <name evidence="1" type="ORF">HANVADRAFT_48089</name>
</gene>
<accession>A0A1B7TG87</accession>
<comment type="caution">
    <text evidence="1">The sequence shown here is derived from an EMBL/GenBank/DDBJ whole genome shotgun (WGS) entry which is preliminary data.</text>
</comment>
<evidence type="ECO:0000313" key="2">
    <source>
        <dbReference type="Proteomes" id="UP000092321"/>
    </source>
</evidence>